<feature type="non-terminal residue" evidence="2">
    <location>
        <position position="116"/>
    </location>
</feature>
<feature type="region of interest" description="Disordered" evidence="1">
    <location>
        <begin position="1"/>
        <end position="67"/>
    </location>
</feature>
<evidence type="ECO:0000313" key="2">
    <source>
        <dbReference type="EMBL" id="MCI41750.1"/>
    </source>
</evidence>
<evidence type="ECO:0000256" key="1">
    <source>
        <dbReference type="SAM" id="MobiDB-lite"/>
    </source>
</evidence>
<organism evidence="2 3">
    <name type="scientific">Trifolium medium</name>
    <dbReference type="NCBI Taxonomy" id="97028"/>
    <lineage>
        <taxon>Eukaryota</taxon>
        <taxon>Viridiplantae</taxon>
        <taxon>Streptophyta</taxon>
        <taxon>Embryophyta</taxon>
        <taxon>Tracheophyta</taxon>
        <taxon>Spermatophyta</taxon>
        <taxon>Magnoliopsida</taxon>
        <taxon>eudicotyledons</taxon>
        <taxon>Gunneridae</taxon>
        <taxon>Pentapetalae</taxon>
        <taxon>rosids</taxon>
        <taxon>fabids</taxon>
        <taxon>Fabales</taxon>
        <taxon>Fabaceae</taxon>
        <taxon>Papilionoideae</taxon>
        <taxon>50 kb inversion clade</taxon>
        <taxon>NPAAA clade</taxon>
        <taxon>Hologalegina</taxon>
        <taxon>IRL clade</taxon>
        <taxon>Trifolieae</taxon>
        <taxon>Trifolium</taxon>
    </lineage>
</organism>
<dbReference type="AlphaFoldDB" id="A0A392S156"/>
<evidence type="ECO:0000313" key="3">
    <source>
        <dbReference type="Proteomes" id="UP000265520"/>
    </source>
</evidence>
<dbReference type="EMBL" id="LXQA010295807">
    <property type="protein sequence ID" value="MCI41750.1"/>
    <property type="molecule type" value="Genomic_DNA"/>
</dbReference>
<keyword evidence="3" id="KW-1185">Reference proteome</keyword>
<protein>
    <submittedName>
        <fullName evidence="2">Pathogen-induced calmodulin-binding protein</fullName>
    </submittedName>
</protein>
<dbReference type="Proteomes" id="UP000265520">
    <property type="component" value="Unassembled WGS sequence"/>
</dbReference>
<sequence>AENGPRSTATVESQENPIQSLDASSNHSKEEINDGRDCEVTERARNDENVTACEKNDENSTVESTSTDVDKFPVFNVEILEEEVTTKGENMEPDHKVLQKIFVQEEPKHGSSSSST</sequence>
<feature type="non-terminal residue" evidence="2">
    <location>
        <position position="1"/>
    </location>
</feature>
<feature type="compositionally biased region" description="Polar residues" evidence="1">
    <location>
        <begin position="1"/>
        <end position="26"/>
    </location>
</feature>
<feature type="compositionally biased region" description="Basic and acidic residues" evidence="1">
    <location>
        <begin position="27"/>
        <end position="58"/>
    </location>
</feature>
<reference evidence="2 3" key="1">
    <citation type="journal article" date="2018" name="Front. Plant Sci.">
        <title>Red Clover (Trifolium pratense) and Zigzag Clover (T. medium) - A Picture of Genomic Similarities and Differences.</title>
        <authorList>
            <person name="Dluhosova J."/>
            <person name="Istvanek J."/>
            <person name="Nedelnik J."/>
            <person name="Repkova J."/>
        </authorList>
    </citation>
    <scope>NUCLEOTIDE SEQUENCE [LARGE SCALE GENOMIC DNA]</scope>
    <source>
        <strain evidence="3">cv. 10/8</strain>
        <tissue evidence="2">Leaf</tissue>
    </source>
</reference>
<proteinExistence type="predicted"/>
<comment type="caution">
    <text evidence="2">The sequence shown here is derived from an EMBL/GenBank/DDBJ whole genome shotgun (WGS) entry which is preliminary data.</text>
</comment>
<accession>A0A392S156</accession>
<name>A0A392S156_9FABA</name>